<dbReference type="InterPro" id="IPR042099">
    <property type="entry name" value="ANL_N_sf"/>
</dbReference>
<dbReference type="InterPro" id="IPR053158">
    <property type="entry name" value="CapK_Type1_Caps_Biosynth"/>
</dbReference>
<sequence length="464" mass="52908">MFSVREFVGHLSPGKREIIAAPARFLPPKFRYGPAYERTEREINKARTVPSWSLQEIDKRLIETMLMAKDAPYYSRAASYNMLDKVLDGSRKPVEVLKELPILSRADVSQNYREMLAVNEAQVEVSGSSGTSGEPILFFLDRNRGAREWAFIVDAWSKTGYQLGDWRAFFRGTDLPNNRSHFAMPSIGELLIRIQSVEADTIDFFWNEISRRKIHYLHGYASALLFVARVLEESTHDTSWRHQIRGIFPASEQFTKGQEEVLRRVFPNAKIAVFYGLSEKTACAWMDDDHVYHSYPTYGYVELVNPDGSHVNPGERGRVVTTSLDGRGQPMLRYDTGDSAEFIRVDKNGSVVFREILSRRGREGLVRTDGELFPTTSFLLHSEDFSCVYRFRIRQEVPGEAVLVVQPSKTATEEAVESFYQAMVRRTQNQVKLDLELVDDLPATVNGKSTLLDQRIPDAPTTWA</sequence>
<dbReference type="EMBL" id="BAAAQA010000033">
    <property type="protein sequence ID" value="GAA2123245.1"/>
    <property type="molecule type" value="Genomic_DNA"/>
</dbReference>
<keyword evidence="2" id="KW-1185">Reference proteome</keyword>
<evidence type="ECO:0000313" key="2">
    <source>
        <dbReference type="Proteomes" id="UP001500166"/>
    </source>
</evidence>
<dbReference type="Proteomes" id="UP001500166">
    <property type="component" value="Unassembled WGS sequence"/>
</dbReference>
<reference evidence="1 2" key="1">
    <citation type="journal article" date="2019" name="Int. J. Syst. Evol. Microbiol.">
        <title>The Global Catalogue of Microorganisms (GCM) 10K type strain sequencing project: providing services to taxonomists for standard genome sequencing and annotation.</title>
        <authorList>
            <consortium name="The Broad Institute Genomics Platform"/>
            <consortium name="The Broad Institute Genome Sequencing Center for Infectious Disease"/>
            <person name="Wu L."/>
            <person name="Ma J."/>
        </authorList>
    </citation>
    <scope>NUCLEOTIDE SEQUENCE [LARGE SCALE GENOMIC DNA]</scope>
    <source>
        <strain evidence="1 2">JCM 15914</strain>
    </source>
</reference>
<keyword evidence="1" id="KW-0436">Ligase</keyword>
<organism evidence="1 2">
    <name type="scientific">Kocuria atrinae</name>
    <dbReference type="NCBI Taxonomy" id="592377"/>
    <lineage>
        <taxon>Bacteria</taxon>
        <taxon>Bacillati</taxon>
        <taxon>Actinomycetota</taxon>
        <taxon>Actinomycetes</taxon>
        <taxon>Micrococcales</taxon>
        <taxon>Micrococcaceae</taxon>
        <taxon>Kocuria</taxon>
    </lineage>
</organism>
<gene>
    <name evidence="1" type="ORF">GCM10009824_26980</name>
</gene>
<dbReference type="SUPFAM" id="SSF56801">
    <property type="entry name" value="Acetyl-CoA synthetase-like"/>
    <property type="match status" value="1"/>
</dbReference>
<comment type="caution">
    <text evidence="1">The sequence shown here is derived from an EMBL/GenBank/DDBJ whole genome shotgun (WGS) entry which is preliminary data.</text>
</comment>
<dbReference type="GO" id="GO:0016874">
    <property type="term" value="F:ligase activity"/>
    <property type="evidence" value="ECO:0007669"/>
    <property type="project" value="UniProtKB-KW"/>
</dbReference>
<dbReference type="RefSeq" id="WP_344225503.1">
    <property type="nucleotide sequence ID" value="NZ_BAAAQA010000033.1"/>
</dbReference>
<name>A0ABN2YA17_9MICC</name>
<dbReference type="PANTHER" id="PTHR36932">
    <property type="entry name" value="CAPSULAR POLYSACCHARIDE BIOSYNTHESIS PROTEIN"/>
    <property type="match status" value="1"/>
</dbReference>
<dbReference type="PANTHER" id="PTHR36932:SF1">
    <property type="entry name" value="CAPSULAR POLYSACCHARIDE BIOSYNTHESIS PROTEIN"/>
    <property type="match status" value="1"/>
</dbReference>
<dbReference type="Gene3D" id="3.40.50.12780">
    <property type="entry name" value="N-terminal domain of ligase-like"/>
    <property type="match status" value="1"/>
</dbReference>
<protein>
    <submittedName>
        <fullName evidence="1">Phenylacetate--CoA ligase family protein</fullName>
    </submittedName>
</protein>
<evidence type="ECO:0000313" key="1">
    <source>
        <dbReference type="EMBL" id="GAA2123245.1"/>
    </source>
</evidence>
<proteinExistence type="predicted"/>
<accession>A0ABN2YA17</accession>